<dbReference type="SUPFAM" id="SSF53474">
    <property type="entry name" value="alpha/beta-Hydrolases"/>
    <property type="match status" value="1"/>
</dbReference>
<evidence type="ECO:0000313" key="4">
    <source>
        <dbReference type="Proteomes" id="UP000018040"/>
    </source>
</evidence>
<feature type="compositionally biased region" description="Basic and acidic residues" evidence="1">
    <location>
        <begin position="1044"/>
        <end position="1061"/>
    </location>
</feature>
<dbReference type="Proteomes" id="UP000018040">
    <property type="component" value="Unassembled WGS sequence"/>
</dbReference>
<dbReference type="AlphaFoldDB" id="V6TWJ0"/>
<comment type="caution">
    <text evidence="3">The sequence shown here is derived from an EMBL/GenBank/DDBJ whole genome shotgun (WGS) entry which is preliminary data.</text>
</comment>
<proteinExistence type="predicted"/>
<dbReference type="VEuPathDB" id="GiardiaDB:QR46_3553"/>
<dbReference type="Pfam" id="PF02450">
    <property type="entry name" value="LCAT"/>
    <property type="match status" value="1"/>
</dbReference>
<dbReference type="InterPro" id="IPR029058">
    <property type="entry name" value="AB_hydrolase_fold"/>
</dbReference>
<dbReference type="InterPro" id="IPR003386">
    <property type="entry name" value="LACT/PDAT_acylTrfase"/>
</dbReference>
<reference evidence="3 4" key="2">
    <citation type="journal article" date="2013" name="Genome Biol. Evol.">
        <title>Genome sequencing of Giardia lamblia genotypes A2 and B isolates (DH and GS) and comparative analysis with the genomes of genotypes A1 and E (WB and Pig).</title>
        <authorList>
            <person name="Adam R.D."/>
            <person name="Dahlstrom E.W."/>
            <person name="Martens C.A."/>
            <person name="Bruno D.P."/>
            <person name="Barbian K.D."/>
            <person name="Ricklefs S.M."/>
            <person name="Hernandez M.M."/>
            <person name="Narla N.P."/>
            <person name="Patel R.B."/>
            <person name="Porcella S.F."/>
            <person name="Nash T.E."/>
        </authorList>
    </citation>
    <scope>NUCLEOTIDE SEQUENCE [LARGE SCALE GENOMIC DNA]</scope>
    <source>
        <strain evidence="3 4">GS</strain>
    </source>
</reference>
<feature type="region of interest" description="Disordered" evidence="1">
    <location>
        <begin position="737"/>
        <end position="758"/>
    </location>
</feature>
<accession>V6TWJ0</accession>
<dbReference type="VEuPathDB" id="GiardiaDB:DHA2_152506"/>
<gene>
    <name evidence="3" type="ORF">GSB_153062</name>
</gene>
<keyword evidence="3" id="KW-0012">Acyltransferase</keyword>
<name>V6TWJ0_GIAIN</name>
<organism evidence="3 4">
    <name type="scientific">Giardia intestinalis</name>
    <name type="common">Giardia lamblia</name>
    <dbReference type="NCBI Taxonomy" id="5741"/>
    <lineage>
        <taxon>Eukaryota</taxon>
        <taxon>Metamonada</taxon>
        <taxon>Diplomonadida</taxon>
        <taxon>Hexamitidae</taxon>
        <taxon>Giardiinae</taxon>
        <taxon>Giardia</taxon>
    </lineage>
</organism>
<keyword evidence="2" id="KW-0732">Signal</keyword>
<feature type="chain" id="PRO_5004752196" evidence="2">
    <location>
        <begin position="17"/>
        <end position="1061"/>
    </location>
</feature>
<dbReference type="VEuPathDB" id="GiardiaDB:GL50581_4525"/>
<keyword evidence="3" id="KW-0808">Transferase</keyword>
<feature type="signal peptide" evidence="2">
    <location>
        <begin position="1"/>
        <end position="16"/>
    </location>
</feature>
<feature type="region of interest" description="Disordered" evidence="1">
    <location>
        <begin position="1040"/>
        <end position="1061"/>
    </location>
</feature>
<reference evidence="4" key="1">
    <citation type="submission" date="2012-02" db="EMBL/GenBank/DDBJ databases">
        <title>Genome sequencing of Giardia lamblia Genotypes A2 and B isolates (DH and GS) and comparative analysis with the genomes of Genotypes A1 and E (WB and Pig).</title>
        <authorList>
            <person name="Adam R."/>
            <person name="Dahlstrom E."/>
            <person name="Martens C."/>
            <person name="Bruno D."/>
            <person name="Barbian K."/>
            <person name="Porcella S.F."/>
            <person name="Nash T."/>
        </authorList>
    </citation>
    <scope>NUCLEOTIDE SEQUENCE</scope>
    <source>
        <strain evidence="4">GS</strain>
    </source>
</reference>
<dbReference type="GO" id="GO:0008374">
    <property type="term" value="F:O-acyltransferase activity"/>
    <property type="evidence" value="ECO:0007669"/>
    <property type="project" value="InterPro"/>
</dbReference>
<dbReference type="GO" id="GO:0006629">
    <property type="term" value="P:lipid metabolic process"/>
    <property type="evidence" value="ECO:0007669"/>
    <property type="project" value="InterPro"/>
</dbReference>
<dbReference type="Gene3D" id="3.40.50.1820">
    <property type="entry name" value="alpha/beta hydrolase"/>
    <property type="match status" value="1"/>
</dbReference>
<dbReference type="EMBL" id="AHHH01000064">
    <property type="protein sequence ID" value="ESU42964.1"/>
    <property type="molecule type" value="Genomic_DNA"/>
</dbReference>
<evidence type="ECO:0000313" key="3">
    <source>
        <dbReference type="EMBL" id="ESU42964.1"/>
    </source>
</evidence>
<dbReference type="PANTHER" id="PTHR11440">
    <property type="entry name" value="LECITHIN-CHOLESTEROL ACYLTRANSFERASE-RELATED"/>
    <property type="match status" value="1"/>
</dbReference>
<dbReference type="OrthoDB" id="10251463at2759"/>
<protein>
    <submittedName>
        <fullName evidence="3">Phosphatidylcholine-sterol acyltransferase</fullName>
    </submittedName>
</protein>
<sequence>MTVLLPPLILIPGVGGSKIDAVNKKNDKVERVWVSKDVLPVPQLGKKFVHYLWGRPDPETQLYTSYTEEYAETRTVDGLEGCWRLIDHWLVNTFEQLFKHTILGKYFVTIIGRLMQDYGYQPNKNLFGFSYDWRQPLDSECIRGELHKLVLRVRELNNGMPVNIIAHSLGGLVGRTYCQLTPDWMTHIRRFITIGTPFDGSSSMTLNSFINGYALDVPGMKLIAARGIQASSSVTIYLSNLPPLPPQSEDTAVPHGSHKPLAYLSNGLPYFTYYHNSCMYLKKIQKTSKRSKLTHYQHHQPRTFFEEPEECAVDPQKPLQSLLFNPLPASFDEEGQYKSSQFDTDTLYQDMEKDQRVPHNLRSHPASPVSTKRNSKILTPHRSSTAIAHTGIQHRRLRSDTVEKSRLFQQEMLSKRHSTIVRSATDTAEDTSYLTKLSMGRAIHSRNGSFITLKQNLDAPERTPEHKRSASAASSIATSSVYTTTYNQHQRRAISQRQSRLLNLSNIYITIDFSRYGNDVPDIGAILLGRFLSDPTLIADDKKKEVYQLLMKNIERKVIVKTAGIKKPRASGKSLDTLLLPNYKSKSSMPAIEEIANTKNTWKWESYSMWPHLGRTNATSMAAHPYFTFNDVGFPILRDDCPYRNEVISGILPRGSSFSQNKDLYLIATAQAIYTSTRQLTEPLYRTVLIGDEEKAVKSKLLNLEYRPPDNCHLISDTTIYKADAIGVYSTENKVSNKRASSRNSQLKKGSRKNAPGKKMRTIMCRTPAPWVFLLDIPERPIYNLLRQVTKMGTLEAYLFQPYKSYWKSVARVRVKALEYNLQEDVGSSQIMSKGESVFPMFTSVSLKGSNIAEQSTMSSMPSLTPVGSMAPMSDLIPDVPNGSLSNVLSTESPVLGVTKKLKQQSHVRPEKYLRKRNGDPRSIPKELVAQYPILSSMKPCTTDDFRFISINGGNIPTPMHTIYPKPINTYDELPNQLPVFIMGRGDGTVLLSGALNDSFDDALVHDRVVIPDVTHAGMLHDEAAIYLIYMGLGLPLQLPHTQSPRESEEQEERATRSVSS</sequence>
<evidence type="ECO:0000256" key="1">
    <source>
        <dbReference type="SAM" id="MobiDB-lite"/>
    </source>
</evidence>
<dbReference type="VEuPathDB" id="GiardiaDB:GL50803_0016286"/>
<feature type="compositionally biased region" description="Basic residues" evidence="1">
    <location>
        <begin position="749"/>
        <end position="758"/>
    </location>
</feature>
<evidence type="ECO:0000256" key="2">
    <source>
        <dbReference type="SAM" id="SignalP"/>
    </source>
</evidence>